<keyword evidence="3" id="KW-1185">Reference proteome</keyword>
<dbReference type="EnsemblMetazoa" id="G7811.2">
    <property type="protein sequence ID" value="G7811.2:cds"/>
    <property type="gene ID" value="G7811"/>
</dbReference>
<dbReference type="EnsemblMetazoa" id="G7811.7">
    <property type="protein sequence ID" value="G7811.7:cds"/>
    <property type="gene ID" value="G7811"/>
</dbReference>
<dbReference type="EnsemblMetazoa" id="G7811.6">
    <property type="protein sequence ID" value="G7811.6:cds"/>
    <property type="gene ID" value="G7811"/>
</dbReference>
<evidence type="ECO:0008006" key="4">
    <source>
        <dbReference type="Google" id="ProtNLM"/>
    </source>
</evidence>
<dbReference type="AlphaFoldDB" id="A0A8W8NVB6"/>
<feature type="chain" id="PRO_5042432206" description="Secreted protein" evidence="1">
    <location>
        <begin position="26"/>
        <end position="79"/>
    </location>
</feature>
<dbReference type="EnsemblMetazoa" id="G7811.5">
    <property type="protein sequence ID" value="G7811.5:cds"/>
    <property type="gene ID" value="G7811"/>
</dbReference>
<dbReference type="Proteomes" id="UP000005408">
    <property type="component" value="Unassembled WGS sequence"/>
</dbReference>
<name>A0A8W8NVB6_MAGGI</name>
<keyword evidence="1" id="KW-0732">Signal</keyword>
<sequence length="79" mass="8918">MITWQLKVLLLLSVGMLLTHNCVEGNLGSVLTQSGGDGRIVKYPTRRRDGIVNTGPIRRFPRPIPRVIFLRPIPRSGRR</sequence>
<dbReference type="EnsemblMetazoa" id="G7811.9">
    <property type="protein sequence ID" value="G7811.9:cds"/>
    <property type="gene ID" value="G7811"/>
</dbReference>
<protein>
    <recommendedName>
        <fullName evidence="4">Secreted protein</fullName>
    </recommendedName>
</protein>
<accession>A0A8W8NVB6</accession>
<dbReference type="EnsemblMetazoa" id="G7811.8">
    <property type="protein sequence ID" value="G7811.8:cds"/>
    <property type="gene ID" value="G7811"/>
</dbReference>
<evidence type="ECO:0000313" key="3">
    <source>
        <dbReference type="Proteomes" id="UP000005408"/>
    </source>
</evidence>
<proteinExistence type="predicted"/>
<reference evidence="2" key="1">
    <citation type="submission" date="2022-08" db="UniProtKB">
        <authorList>
            <consortium name="EnsemblMetazoa"/>
        </authorList>
    </citation>
    <scope>IDENTIFICATION</scope>
    <source>
        <strain evidence="2">05x7-T-G4-1.051#20</strain>
    </source>
</reference>
<evidence type="ECO:0000256" key="1">
    <source>
        <dbReference type="SAM" id="SignalP"/>
    </source>
</evidence>
<feature type="signal peptide" evidence="1">
    <location>
        <begin position="1"/>
        <end position="25"/>
    </location>
</feature>
<dbReference type="EnsemblMetazoa" id="G7811.3">
    <property type="protein sequence ID" value="G7811.3:cds"/>
    <property type="gene ID" value="G7811"/>
</dbReference>
<organism evidence="2 3">
    <name type="scientific">Magallana gigas</name>
    <name type="common">Pacific oyster</name>
    <name type="synonym">Crassostrea gigas</name>
    <dbReference type="NCBI Taxonomy" id="29159"/>
    <lineage>
        <taxon>Eukaryota</taxon>
        <taxon>Metazoa</taxon>
        <taxon>Spiralia</taxon>
        <taxon>Lophotrochozoa</taxon>
        <taxon>Mollusca</taxon>
        <taxon>Bivalvia</taxon>
        <taxon>Autobranchia</taxon>
        <taxon>Pteriomorphia</taxon>
        <taxon>Ostreida</taxon>
        <taxon>Ostreoidea</taxon>
        <taxon>Ostreidae</taxon>
        <taxon>Magallana</taxon>
    </lineage>
</organism>
<dbReference type="EnsemblMetazoa" id="G7811.4">
    <property type="protein sequence ID" value="G7811.4:cds"/>
    <property type="gene ID" value="G7811"/>
</dbReference>
<evidence type="ECO:0000313" key="2">
    <source>
        <dbReference type="EnsemblMetazoa" id="G7811.6:cds"/>
    </source>
</evidence>